<reference evidence="3" key="1">
    <citation type="submission" date="2014-04" db="EMBL/GenBank/DDBJ databases">
        <title>Evolutionary Origins and Diversification of the Mycorrhizal Mutualists.</title>
        <authorList>
            <consortium name="DOE Joint Genome Institute"/>
            <consortium name="Mycorrhizal Genomics Consortium"/>
            <person name="Kohler A."/>
            <person name="Kuo A."/>
            <person name="Nagy L.G."/>
            <person name="Floudas D."/>
            <person name="Copeland A."/>
            <person name="Barry K.W."/>
            <person name="Cichocki N."/>
            <person name="Veneault-Fourrey C."/>
            <person name="LaButti K."/>
            <person name="Lindquist E.A."/>
            <person name="Lipzen A."/>
            <person name="Lundell T."/>
            <person name="Morin E."/>
            <person name="Murat C."/>
            <person name="Riley R."/>
            <person name="Ohm R."/>
            <person name="Sun H."/>
            <person name="Tunlid A."/>
            <person name="Henrissat B."/>
            <person name="Grigoriev I.V."/>
            <person name="Hibbett D.S."/>
            <person name="Martin F."/>
        </authorList>
    </citation>
    <scope>NUCLEOTIDE SEQUENCE [LARGE SCALE GENOMIC DNA]</scope>
    <source>
        <strain evidence="3">FD-334 SS-4</strain>
    </source>
</reference>
<evidence type="ECO:0000313" key="2">
    <source>
        <dbReference type="EMBL" id="KJA23235.1"/>
    </source>
</evidence>
<dbReference type="PANTHER" id="PTHR33840">
    <property type="match status" value="1"/>
</dbReference>
<gene>
    <name evidence="2" type="ORF">HYPSUDRAFT_138053</name>
</gene>
<dbReference type="EMBL" id="KN817544">
    <property type="protein sequence ID" value="KJA23235.1"/>
    <property type="molecule type" value="Genomic_DNA"/>
</dbReference>
<evidence type="ECO:0000259" key="1">
    <source>
        <dbReference type="Pfam" id="PF09994"/>
    </source>
</evidence>
<accession>A0A0D2PUG2</accession>
<dbReference type="InterPro" id="IPR018712">
    <property type="entry name" value="Tle1-like_cat"/>
</dbReference>
<dbReference type="OrthoDB" id="3162439at2759"/>
<keyword evidence="3" id="KW-1185">Reference proteome</keyword>
<name>A0A0D2PUG2_HYPSF</name>
<dbReference type="Proteomes" id="UP000054270">
    <property type="component" value="Unassembled WGS sequence"/>
</dbReference>
<dbReference type="AlphaFoldDB" id="A0A0D2PUG2"/>
<dbReference type="PANTHER" id="PTHR33840:SF2">
    <property type="entry name" value="TLE1 PHOSPHOLIPASE DOMAIN-CONTAINING PROTEIN"/>
    <property type="match status" value="1"/>
</dbReference>
<dbReference type="OMA" id="QCGIVFD"/>
<evidence type="ECO:0000313" key="3">
    <source>
        <dbReference type="Proteomes" id="UP000054270"/>
    </source>
</evidence>
<organism evidence="2 3">
    <name type="scientific">Hypholoma sublateritium (strain FD-334 SS-4)</name>
    <dbReference type="NCBI Taxonomy" id="945553"/>
    <lineage>
        <taxon>Eukaryota</taxon>
        <taxon>Fungi</taxon>
        <taxon>Dikarya</taxon>
        <taxon>Basidiomycota</taxon>
        <taxon>Agaricomycotina</taxon>
        <taxon>Agaricomycetes</taxon>
        <taxon>Agaricomycetidae</taxon>
        <taxon>Agaricales</taxon>
        <taxon>Agaricineae</taxon>
        <taxon>Strophariaceae</taxon>
        <taxon>Hypholoma</taxon>
    </lineage>
</organism>
<dbReference type="Pfam" id="PF09994">
    <property type="entry name" value="T6SS_Tle1-like_cat"/>
    <property type="match status" value="1"/>
</dbReference>
<sequence length="456" mass="50995">MAVDLKVAEKARTLVLCFDGTSNEYDADNTNVVKFFALLRKDCFDEQLCYYQAGVGTYFEPGVVSPLFEWWAKILDLAFAWYLDVHVMDGYKFLMQNYRSGDKICIFGFSRGAYTARALGGLLYKVGLLPRDNEAQVPFAYRMYKRTDAAGLQLCAGFKQTYCQTVNIEFMGVWYTVASVGVISGRTLPFTNSNSSIKTFRHALSLDEHRAKFQPNFYHRTAPNAKAARLDPEHASACEVTSKPASAASSASLSEAGSQERKKKKRWSFFGRRGSVTVKKTGKSIAPVLVEDDGEPDDVLEVWFSGCHSDVGGGSVSNDTTSSLANIPLRWMIREVVASGCGILFDSSALMRANITLSPEPTSAEIDMDMTDAVQPLYDELKLDPLWWLLEIIPLQFTWQDADGVWHREWSIHLGRGRKVIDPHPNFHASVQKRMSSPLNYTPKAKWAAGTEVYVE</sequence>
<proteinExistence type="predicted"/>
<feature type="domain" description="T6SS Phospholipase effector Tle1-like catalytic" evidence="1">
    <location>
        <begin position="12"/>
        <end position="335"/>
    </location>
</feature>
<protein>
    <recommendedName>
        <fullName evidence="1">T6SS Phospholipase effector Tle1-like catalytic domain-containing protein</fullName>
    </recommendedName>
</protein>
<dbReference type="STRING" id="945553.A0A0D2PUG2"/>